<reference evidence="1" key="1">
    <citation type="journal article" date="2015" name="Nature">
        <title>Complex archaea that bridge the gap between prokaryotes and eukaryotes.</title>
        <authorList>
            <person name="Spang A."/>
            <person name="Saw J.H."/>
            <person name="Jorgensen S.L."/>
            <person name="Zaremba-Niedzwiedzka K."/>
            <person name="Martijn J."/>
            <person name="Lind A.E."/>
            <person name="van Eijk R."/>
            <person name="Schleper C."/>
            <person name="Guy L."/>
            <person name="Ettema T.J."/>
        </authorList>
    </citation>
    <scope>NUCLEOTIDE SEQUENCE</scope>
</reference>
<proteinExistence type="predicted"/>
<accession>A0A0F9M494</accession>
<comment type="caution">
    <text evidence="1">The sequence shown here is derived from an EMBL/GenBank/DDBJ whole genome shotgun (WGS) entry which is preliminary data.</text>
</comment>
<organism evidence="1">
    <name type="scientific">marine sediment metagenome</name>
    <dbReference type="NCBI Taxonomy" id="412755"/>
    <lineage>
        <taxon>unclassified sequences</taxon>
        <taxon>metagenomes</taxon>
        <taxon>ecological metagenomes</taxon>
    </lineage>
</organism>
<sequence length="221" mass="25184">MSWHLSLAMIGFHCGVICGLTQDLVCDRVGRMYKSKYAYGQPTLCETCGKRFTPRARHGRFCCRGCAVVPSNKARTIHHIRPCEICGEGFKPIRAERKCCSRECGTIYRLRNRTPNPQVAIRHKLAVFCCGLIARCLRNKTGRTTEMLGYTTAALKYHLESQFENGMTWANYGKRKGCWSIDHIKMISSFDSQATMADINALSNLRPLWHSQNASRQWNNQ</sequence>
<evidence type="ECO:0000313" key="1">
    <source>
        <dbReference type="EMBL" id="KKM71455.1"/>
    </source>
</evidence>
<protein>
    <submittedName>
        <fullName evidence="1">Uncharacterized protein</fullName>
    </submittedName>
</protein>
<dbReference type="EMBL" id="LAZR01009630">
    <property type="protein sequence ID" value="KKM71455.1"/>
    <property type="molecule type" value="Genomic_DNA"/>
</dbReference>
<gene>
    <name evidence="1" type="ORF">LCGC14_1430380</name>
</gene>
<name>A0A0F9M494_9ZZZZ</name>
<dbReference type="AlphaFoldDB" id="A0A0F9M494"/>